<feature type="compositionally biased region" description="Basic and acidic residues" evidence="5">
    <location>
        <begin position="295"/>
        <end position="306"/>
    </location>
</feature>
<evidence type="ECO:0000256" key="4">
    <source>
        <dbReference type="RuleBase" id="RU362109"/>
    </source>
</evidence>
<evidence type="ECO:0000256" key="3">
    <source>
        <dbReference type="PROSITE-ProRule" id="PRU10133"/>
    </source>
</evidence>
<feature type="domain" description="UBC core" evidence="6">
    <location>
        <begin position="4"/>
        <end position="154"/>
    </location>
</feature>
<comment type="similarity">
    <text evidence="4">Belongs to the ubiquitin-conjugating enzyme family.</text>
</comment>
<evidence type="ECO:0000313" key="7">
    <source>
        <dbReference type="Proteomes" id="UP000694865"/>
    </source>
</evidence>
<evidence type="ECO:0000313" key="8">
    <source>
        <dbReference type="RefSeq" id="XP_002732357.1"/>
    </source>
</evidence>
<dbReference type="PANTHER" id="PTHR24067">
    <property type="entry name" value="UBIQUITIN-CONJUGATING ENZYME E2"/>
    <property type="match status" value="1"/>
</dbReference>
<gene>
    <name evidence="8" type="primary">LOC100370245</name>
</gene>
<keyword evidence="7" id="KW-1185">Reference proteome</keyword>
<protein>
    <submittedName>
        <fullName evidence="8">Ubiquitin-conjugating enzyme E2 U-like</fullName>
    </submittedName>
</protein>
<dbReference type="InterPro" id="IPR000608">
    <property type="entry name" value="UBC"/>
</dbReference>
<evidence type="ECO:0000256" key="1">
    <source>
        <dbReference type="ARBA" id="ARBA00022679"/>
    </source>
</evidence>
<dbReference type="CDD" id="cd23806">
    <property type="entry name" value="UBCc_UBE2U"/>
    <property type="match status" value="1"/>
</dbReference>
<dbReference type="InterPro" id="IPR050113">
    <property type="entry name" value="Ub_conjugating_enzyme"/>
</dbReference>
<keyword evidence="4" id="KW-0067">ATP-binding</keyword>
<dbReference type="PROSITE" id="PS00183">
    <property type="entry name" value="UBC_1"/>
    <property type="match status" value="1"/>
</dbReference>
<reference evidence="8" key="1">
    <citation type="submission" date="2025-08" db="UniProtKB">
        <authorList>
            <consortium name="RefSeq"/>
        </authorList>
    </citation>
    <scope>IDENTIFICATION</scope>
    <source>
        <tissue evidence="8">Testes</tissue>
    </source>
</reference>
<organism evidence="7 8">
    <name type="scientific">Saccoglossus kowalevskii</name>
    <name type="common">Acorn worm</name>
    <dbReference type="NCBI Taxonomy" id="10224"/>
    <lineage>
        <taxon>Eukaryota</taxon>
        <taxon>Metazoa</taxon>
        <taxon>Hemichordata</taxon>
        <taxon>Enteropneusta</taxon>
        <taxon>Harrimaniidae</taxon>
        <taxon>Saccoglossus</taxon>
    </lineage>
</organism>
<keyword evidence="1" id="KW-0808">Transferase</keyword>
<keyword evidence="2 4" id="KW-0833">Ubl conjugation pathway</keyword>
<dbReference type="SMART" id="SM00212">
    <property type="entry name" value="UBCc"/>
    <property type="match status" value="1"/>
</dbReference>
<dbReference type="Proteomes" id="UP000694865">
    <property type="component" value="Unplaced"/>
</dbReference>
<evidence type="ECO:0000259" key="6">
    <source>
        <dbReference type="PROSITE" id="PS50127"/>
    </source>
</evidence>
<dbReference type="PROSITE" id="PS50127">
    <property type="entry name" value="UBC_2"/>
    <property type="match status" value="1"/>
</dbReference>
<accession>A0ABM0GL75</accession>
<feature type="region of interest" description="Disordered" evidence="5">
    <location>
        <begin position="278"/>
        <end position="324"/>
    </location>
</feature>
<dbReference type="Gene3D" id="3.10.110.10">
    <property type="entry name" value="Ubiquitin Conjugating Enzyme"/>
    <property type="match status" value="1"/>
</dbReference>
<feature type="active site" description="Glycyl thioester intermediate" evidence="3">
    <location>
        <position position="90"/>
    </location>
</feature>
<sequence>MHCRAYMLLEKQYAQFQKEPPWGIEAFFTDDSNFFEWTIKIRGLKDTLWEGGIFTVHVKFTENYNAVPPSVYFHTIPFHPNIDMVTGKPCINFLDNIELWKETYSVEFILLAVQNLLSNPVLESPANDDAAHLFNTNASRYRELVLQCVAASQRYHSGWKPHEEKRPPKEEVKHTTQTATRRLFRISFDDYHTTWAGIATSKPKSEMKNPLLESIKDDPKLQTAHYGLPYNELQIQMRKQLEEHNSLMYGNFARKQSEKEMADKKMEQLNKMRRIYFQKKLEKPAPPPSSAQSEQGDHHPDEPWEKEVDDLVEWTNKLDEQEIQ</sequence>
<dbReference type="Pfam" id="PF00179">
    <property type="entry name" value="UQ_con"/>
    <property type="match status" value="1"/>
</dbReference>
<name>A0ABM0GL75_SACKO</name>
<proteinExistence type="inferred from homology"/>
<keyword evidence="4" id="KW-0547">Nucleotide-binding</keyword>
<dbReference type="InterPro" id="IPR016135">
    <property type="entry name" value="UBQ-conjugating_enzyme/RWD"/>
</dbReference>
<dbReference type="SUPFAM" id="SSF54495">
    <property type="entry name" value="UBC-like"/>
    <property type="match status" value="1"/>
</dbReference>
<dbReference type="RefSeq" id="XP_002732357.1">
    <property type="nucleotide sequence ID" value="XM_002732311.2"/>
</dbReference>
<evidence type="ECO:0000256" key="2">
    <source>
        <dbReference type="ARBA" id="ARBA00022786"/>
    </source>
</evidence>
<dbReference type="GeneID" id="100370245"/>
<evidence type="ECO:0000256" key="5">
    <source>
        <dbReference type="SAM" id="MobiDB-lite"/>
    </source>
</evidence>
<dbReference type="InterPro" id="IPR023313">
    <property type="entry name" value="UBQ-conjugating_AS"/>
</dbReference>